<proteinExistence type="predicted"/>
<gene>
    <name evidence="1" type="ORF">GQ55_7G043900</name>
</gene>
<dbReference type="Proteomes" id="UP000244336">
    <property type="component" value="Chromosome 7"/>
</dbReference>
<dbReference type="Gramene" id="PUZ46271">
    <property type="protein sequence ID" value="PUZ46271"/>
    <property type="gene ID" value="GQ55_7G043900"/>
</dbReference>
<name>A0A2T7CSI2_9POAL</name>
<sequence>MVRQKSGPILAGTWLPFADLFCHLESVTDIMRGILELVTDLVFGTPKTLAVPSYKYARVLDTEDRERTTHLTPQPACCAAAYATSSCSSACTGDWESRSPEPRPQRSYTGRGRIRFLGSALRDCSNASTSPSSTSLLPRLVFLLVSGARFGVVKRAEVLIVAVIFFTRLFRSA</sequence>
<organism evidence="1 2">
    <name type="scientific">Panicum hallii var. hallii</name>
    <dbReference type="NCBI Taxonomy" id="1504633"/>
    <lineage>
        <taxon>Eukaryota</taxon>
        <taxon>Viridiplantae</taxon>
        <taxon>Streptophyta</taxon>
        <taxon>Embryophyta</taxon>
        <taxon>Tracheophyta</taxon>
        <taxon>Spermatophyta</taxon>
        <taxon>Magnoliopsida</taxon>
        <taxon>Liliopsida</taxon>
        <taxon>Poales</taxon>
        <taxon>Poaceae</taxon>
        <taxon>PACMAD clade</taxon>
        <taxon>Panicoideae</taxon>
        <taxon>Panicodae</taxon>
        <taxon>Paniceae</taxon>
        <taxon>Panicinae</taxon>
        <taxon>Panicum</taxon>
        <taxon>Panicum sect. Panicum</taxon>
    </lineage>
</organism>
<dbReference type="EMBL" id="CM009755">
    <property type="protein sequence ID" value="PUZ46271.1"/>
    <property type="molecule type" value="Genomic_DNA"/>
</dbReference>
<protein>
    <submittedName>
        <fullName evidence="1">Uncharacterized protein</fullName>
    </submittedName>
</protein>
<evidence type="ECO:0000313" key="2">
    <source>
        <dbReference type="Proteomes" id="UP000244336"/>
    </source>
</evidence>
<keyword evidence="2" id="KW-1185">Reference proteome</keyword>
<evidence type="ECO:0000313" key="1">
    <source>
        <dbReference type="EMBL" id="PUZ46271.1"/>
    </source>
</evidence>
<accession>A0A2T7CSI2</accession>
<dbReference type="AlphaFoldDB" id="A0A2T7CSI2"/>
<reference evidence="1 2" key="1">
    <citation type="submission" date="2018-04" db="EMBL/GenBank/DDBJ databases">
        <title>WGS assembly of Panicum hallii var. hallii HAL2.</title>
        <authorList>
            <person name="Lovell J."/>
            <person name="Jenkins J."/>
            <person name="Lowry D."/>
            <person name="Mamidi S."/>
            <person name="Sreedasyam A."/>
            <person name="Weng X."/>
            <person name="Barry K."/>
            <person name="Bonette J."/>
            <person name="Campitelli B."/>
            <person name="Daum C."/>
            <person name="Gordon S."/>
            <person name="Gould B."/>
            <person name="Lipzen A."/>
            <person name="MacQueen A."/>
            <person name="Palacio-Mejia J."/>
            <person name="Plott C."/>
            <person name="Shakirov E."/>
            <person name="Shu S."/>
            <person name="Yoshinaga Y."/>
            <person name="Zane M."/>
            <person name="Rokhsar D."/>
            <person name="Grimwood J."/>
            <person name="Schmutz J."/>
            <person name="Juenger T."/>
        </authorList>
    </citation>
    <scope>NUCLEOTIDE SEQUENCE [LARGE SCALE GENOMIC DNA]</scope>
    <source>
        <strain evidence="2">cv. HAL2</strain>
    </source>
</reference>